<protein>
    <recommendedName>
        <fullName evidence="1">DUF3885 domain-containing protein</fullName>
    </recommendedName>
</protein>
<reference evidence="3" key="1">
    <citation type="journal article" date="2019" name="Int. J. Syst. Evol. Microbiol.">
        <title>The Global Catalogue of Microorganisms (GCM) 10K type strain sequencing project: providing services to taxonomists for standard genome sequencing and annotation.</title>
        <authorList>
            <consortium name="The Broad Institute Genomics Platform"/>
            <consortium name="The Broad Institute Genome Sequencing Center for Infectious Disease"/>
            <person name="Wu L."/>
            <person name="Ma J."/>
        </authorList>
    </citation>
    <scope>NUCLEOTIDE SEQUENCE [LARGE SCALE GENOMIC DNA]</scope>
    <source>
        <strain evidence="3">CGMCC 4.7682</strain>
    </source>
</reference>
<sequence length="162" mass="18640">MRFHSLPEPRRYPGTDAEYAIVLDRYNTVLDELFRDQEVWVVTTDWSGSAEPPELSERHARWNPGARHWKAVRANEDETDPEFITYAHLYASRRRWRTGLVDALLRAVADDVTANAMIASLSFDRVHHPYDGGSDVLLPTTAERDRLKSRHADWLSSHPLGC</sequence>
<feature type="domain" description="DUF3885" evidence="1">
    <location>
        <begin position="2"/>
        <end position="159"/>
    </location>
</feature>
<dbReference type="Proteomes" id="UP001595764">
    <property type="component" value="Unassembled WGS sequence"/>
</dbReference>
<dbReference type="Pfam" id="PF13021">
    <property type="entry name" value="DUF3885"/>
    <property type="match status" value="1"/>
</dbReference>
<evidence type="ECO:0000259" key="1">
    <source>
        <dbReference type="Pfam" id="PF13021"/>
    </source>
</evidence>
<organism evidence="2 3">
    <name type="scientific">Amycolatopsis halotolerans</name>
    <dbReference type="NCBI Taxonomy" id="330083"/>
    <lineage>
        <taxon>Bacteria</taxon>
        <taxon>Bacillati</taxon>
        <taxon>Actinomycetota</taxon>
        <taxon>Actinomycetes</taxon>
        <taxon>Pseudonocardiales</taxon>
        <taxon>Pseudonocardiaceae</taxon>
        <taxon>Amycolatopsis</taxon>
    </lineage>
</organism>
<dbReference type="EMBL" id="JBHRWI010000015">
    <property type="protein sequence ID" value="MFC3510855.1"/>
    <property type="molecule type" value="Genomic_DNA"/>
</dbReference>
<evidence type="ECO:0000313" key="2">
    <source>
        <dbReference type="EMBL" id="MFC3510855.1"/>
    </source>
</evidence>
<dbReference type="RefSeq" id="WP_377870160.1">
    <property type="nucleotide sequence ID" value="NZ_JBHMAY010000020.1"/>
</dbReference>
<proteinExistence type="predicted"/>
<evidence type="ECO:0000313" key="3">
    <source>
        <dbReference type="Proteomes" id="UP001595764"/>
    </source>
</evidence>
<keyword evidence="3" id="KW-1185">Reference proteome</keyword>
<dbReference type="InterPro" id="IPR024976">
    <property type="entry name" value="DUF3885"/>
</dbReference>
<gene>
    <name evidence="2" type="ORF">ACFORO_11830</name>
</gene>
<name>A0ABV7QBZ9_9PSEU</name>
<comment type="caution">
    <text evidence="2">The sequence shown here is derived from an EMBL/GenBank/DDBJ whole genome shotgun (WGS) entry which is preliminary data.</text>
</comment>
<accession>A0ABV7QBZ9</accession>